<dbReference type="InterPro" id="IPR045302">
    <property type="entry name" value="NHL2_NHL_rpt_dom"/>
</dbReference>
<evidence type="ECO:0000313" key="5">
    <source>
        <dbReference type="RefSeq" id="XP_017770338.1"/>
    </source>
</evidence>
<dbReference type="Pfam" id="PF01436">
    <property type="entry name" value="NHL"/>
    <property type="match status" value="3"/>
</dbReference>
<evidence type="ECO:0000256" key="1">
    <source>
        <dbReference type="ARBA" id="ARBA00022737"/>
    </source>
</evidence>
<evidence type="ECO:0000259" key="3">
    <source>
        <dbReference type="PROSITE" id="PS51352"/>
    </source>
</evidence>
<reference evidence="5" key="1">
    <citation type="submission" date="2025-08" db="UniProtKB">
        <authorList>
            <consortium name="RefSeq"/>
        </authorList>
    </citation>
    <scope>IDENTIFICATION</scope>
    <source>
        <tissue evidence="5">Whole Larva</tissue>
    </source>
</reference>
<dbReference type="RefSeq" id="XP_017770338.1">
    <property type="nucleotide sequence ID" value="XM_017914849.1"/>
</dbReference>
<keyword evidence="4" id="KW-1185">Reference proteome</keyword>
<dbReference type="InterPro" id="IPR036249">
    <property type="entry name" value="Thioredoxin-like_sf"/>
</dbReference>
<dbReference type="InterPro" id="IPR012336">
    <property type="entry name" value="Thioredoxin-like_fold"/>
</dbReference>
<dbReference type="InterPro" id="IPR013766">
    <property type="entry name" value="Thioredoxin_domain"/>
</dbReference>
<dbReference type="GeneID" id="108558057"/>
<dbReference type="CDD" id="cd14951">
    <property type="entry name" value="NHL-2_like"/>
    <property type="match status" value="1"/>
</dbReference>
<name>A0ABM1M6Y8_NICVS</name>
<dbReference type="Proteomes" id="UP000695000">
    <property type="component" value="Unplaced"/>
</dbReference>
<evidence type="ECO:0000313" key="4">
    <source>
        <dbReference type="Proteomes" id="UP000695000"/>
    </source>
</evidence>
<dbReference type="InterPro" id="IPR001258">
    <property type="entry name" value="NHL_repeat"/>
</dbReference>
<dbReference type="Gene3D" id="3.40.30.10">
    <property type="entry name" value="Glutaredoxin"/>
    <property type="match status" value="1"/>
</dbReference>
<evidence type="ECO:0000256" key="2">
    <source>
        <dbReference type="PROSITE-ProRule" id="PRU00504"/>
    </source>
</evidence>
<gene>
    <name evidence="5" type="primary">LOC108558057</name>
</gene>
<dbReference type="Gene3D" id="2.120.10.30">
    <property type="entry name" value="TolB, C-terminal domain"/>
    <property type="match status" value="3"/>
</dbReference>
<dbReference type="SUPFAM" id="SSF101898">
    <property type="entry name" value="NHL repeat"/>
    <property type="match status" value="1"/>
</dbReference>
<sequence>MEEENSLYYSHQKLQNLIVSNSGKRPEEVVIKFFRESNFAPIPDFQKGAEWFNVSRPLSLESELKRKLVLLDFFTYCCINCMHILPELKEIEEEFTVDDGFVVVGVHSAKFENEKSSANVLNAVQRYNINHPVINDKNSEMWRRCEVHCWPTLLLIGPNRKPLVMMMGEGHKEHMRLYISAALECFKDDVSKKDIPLHLSAHLIGDASDVASLKFPGKVAYHNGVLAVSDSGNNRILLIENGKIIKIIGNGGLGGRKDGTLSEAKFNNPQGLTFAKNKDVIYVADTDNHAIRKIDLIKGLVTTVAGRGGIQGNDYKGGAIGEEQVISSPWDVALYGNILLIAMAGTHQIWGLFIEETKFWKGKVYEKGTVVNLAGSGREENRNNSYPANAAFAQPSGLTINEEKAEMYLADSESSAIRKVSLLDGKVSAVVGGDRNPSDLFAFGDVDGVAFNAKLQHPLGVAYASGEVYVCDTYNHKIKIIDVEQNSVRTLSNLGTFNEPGGICVGNNDEIYVADTNNHCIKRIKHKSNVEILKFDMETSIDGKVKRDTVLLIRDKVMVNSNDGRIELKLILDFVGGLTLTANAPNKCTLDMKSKQISGSATSDSQVAFSTFIMKCNGNAGDDYIDVNYNLITCMGDICLPKRFVVRQPIELGNKFPEMVSCSAKVEISMNDFKLL</sequence>
<dbReference type="InterPro" id="IPR011042">
    <property type="entry name" value="6-blade_b-propeller_TolB-like"/>
</dbReference>
<feature type="domain" description="Thioredoxin" evidence="3">
    <location>
        <begin position="36"/>
        <end position="184"/>
    </location>
</feature>
<protein>
    <submittedName>
        <fullName evidence="5">NHL repeat-containing protein 2</fullName>
    </submittedName>
</protein>
<feature type="repeat" description="NHL" evidence="2">
    <location>
        <begin position="455"/>
        <end position="484"/>
    </location>
</feature>
<feature type="repeat" description="NHL" evidence="2">
    <location>
        <begin position="495"/>
        <end position="527"/>
    </location>
</feature>
<keyword evidence="1" id="KW-0677">Repeat</keyword>
<dbReference type="PANTHER" id="PTHR46388">
    <property type="entry name" value="NHL REPEAT-CONTAINING PROTEIN 2"/>
    <property type="match status" value="1"/>
</dbReference>
<dbReference type="SUPFAM" id="SSF52833">
    <property type="entry name" value="Thioredoxin-like"/>
    <property type="match status" value="1"/>
</dbReference>
<dbReference type="PROSITE" id="PS51125">
    <property type="entry name" value="NHL"/>
    <property type="match status" value="2"/>
</dbReference>
<proteinExistence type="predicted"/>
<dbReference type="Pfam" id="PF13905">
    <property type="entry name" value="Thioredoxin_8"/>
    <property type="match status" value="1"/>
</dbReference>
<dbReference type="PROSITE" id="PS51352">
    <property type="entry name" value="THIOREDOXIN_2"/>
    <property type="match status" value="1"/>
</dbReference>
<accession>A0ABM1M6Y8</accession>
<organism evidence="4 5">
    <name type="scientific">Nicrophorus vespilloides</name>
    <name type="common">Boreal carrion beetle</name>
    <dbReference type="NCBI Taxonomy" id="110193"/>
    <lineage>
        <taxon>Eukaryota</taxon>
        <taxon>Metazoa</taxon>
        <taxon>Ecdysozoa</taxon>
        <taxon>Arthropoda</taxon>
        <taxon>Hexapoda</taxon>
        <taxon>Insecta</taxon>
        <taxon>Pterygota</taxon>
        <taxon>Neoptera</taxon>
        <taxon>Endopterygota</taxon>
        <taxon>Coleoptera</taxon>
        <taxon>Polyphaga</taxon>
        <taxon>Staphyliniformia</taxon>
        <taxon>Silphidae</taxon>
        <taxon>Nicrophorinae</taxon>
        <taxon>Nicrophorus</taxon>
    </lineage>
</organism>
<dbReference type="PANTHER" id="PTHR46388:SF2">
    <property type="entry name" value="NHL REPEAT-CONTAINING PROTEIN 2"/>
    <property type="match status" value="1"/>
</dbReference>